<proteinExistence type="predicted"/>
<dbReference type="Proteomes" id="UP001246858">
    <property type="component" value="Unassembled WGS sequence"/>
</dbReference>
<gene>
    <name evidence="1" type="ORF">J2X78_005234</name>
</gene>
<name>A0ACC6L4V1_9SPHI</name>
<sequence>MEITINRFWSIDDEEGLSRASILLKRPRVNGQIAKLVFDFIWTNLPVPKKLMQKGNFRFTLYFDTIRSTHKYFYDSVYNTDTVKFKPAFRDRKYKGLTTKEVSIFCDSNAFNESITPTEYANIVYDMFGCYLVESSKKITKEELDSIKPQMDFEAINQFPFPASFDAQKYSGDNGSVEKRIVNFVVDESSEAFVFRDKYLEHYEA</sequence>
<accession>A0ACC6L4V1</accession>
<organism evidence="1 2">
    <name type="scientific">Pedobacter africanus</name>
    <dbReference type="NCBI Taxonomy" id="151894"/>
    <lineage>
        <taxon>Bacteria</taxon>
        <taxon>Pseudomonadati</taxon>
        <taxon>Bacteroidota</taxon>
        <taxon>Sphingobacteriia</taxon>
        <taxon>Sphingobacteriales</taxon>
        <taxon>Sphingobacteriaceae</taxon>
        <taxon>Pedobacter</taxon>
    </lineage>
</organism>
<evidence type="ECO:0000313" key="1">
    <source>
        <dbReference type="EMBL" id="MDR6786639.1"/>
    </source>
</evidence>
<dbReference type="EMBL" id="JAVDTF010000007">
    <property type="protein sequence ID" value="MDR6786639.1"/>
    <property type="molecule type" value="Genomic_DNA"/>
</dbReference>
<keyword evidence="2" id="KW-1185">Reference proteome</keyword>
<protein>
    <submittedName>
        <fullName evidence="1">Uncharacterized protein</fullName>
    </submittedName>
</protein>
<reference evidence="1" key="1">
    <citation type="submission" date="2023-07" db="EMBL/GenBank/DDBJ databases">
        <title>Sorghum-associated microbial communities from plants grown in Nebraska, USA.</title>
        <authorList>
            <person name="Schachtman D."/>
        </authorList>
    </citation>
    <scope>NUCLEOTIDE SEQUENCE</scope>
    <source>
        <strain evidence="1">2697</strain>
    </source>
</reference>
<comment type="caution">
    <text evidence="1">The sequence shown here is derived from an EMBL/GenBank/DDBJ whole genome shotgun (WGS) entry which is preliminary data.</text>
</comment>
<evidence type="ECO:0000313" key="2">
    <source>
        <dbReference type="Proteomes" id="UP001246858"/>
    </source>
</evidence>